<evidence type="ECO:0000313" key="2">
    <source>
        <dbReference type="Proteomes" id="UP001457282"/>
    </source>
</evidence>
<dbReference type="EMBL" id="JBEDUW010000005">
    <property type="protein sequence ID" value="KAK9927681.1"/>
    <property type="molecule type" value="Genomic_DNA"/>
</dbReference>
<sequence>MEGSSSSSKSGMVVVANERKPGGGIRIGNPFTLKVGQVFTGFGIGCGVGIGVGRPINLGAVPVLNQVMGATRGATDAFSGVSRHVTDSLRKVGAKNIEAGIGCGVGFGHGFGVGLALKPGVLHQIQFFAVQTMTKMMTKFGIAPDSPILQGAIPSSLQSGIGITNDSSSQNSVGNNMQMAMKPPDYTSQGLPGHGNKGTHSTYENFASTSSTVDTPFGSRTEKVLSSFLQSPVLKGEESDLNVVAGSLRSENKILQMVLKHQQVIDELMEENEKLRHVLVEDLKVAPSKLKATYSSKNIYPCSDCFECRRKQRKNRRV</sequence>
<gene>
    <name evidence="1" type="ORF">M0R45_024853</name>
</gene>
<dbReference type="PANTHER" id="PTHR36051:SF2">
    <property type="entry name" value="DYNAMIN"/>
    <property type="match status" value="1"/>
</dbReference>
<keyword evidence="2" id="KW-1185">Reference proteome</keyword>
<comment type="caution">
    <text evidence="1">The sequence shown here is derived from an EMBL/GenBank/DDBJ whole genome shotgun (WGS) entry which is preliminary data.</text>
</comment>
<proteinExistence type="predicted"/>
<reference evidence="1 2" key="1">
    <citation type="journal article" date="2023" name="G3 (Bethesda)">
        <title>A chromosome-length genome assembly and annotation of blackberry (Rubus argutus, cv. 'Hillquist').</title>
        <authorList>
            <person name="Bruna T."/>
            <person name="Aryal R."/>
            <person name="Dudchenko O."/>
            <person name="Sargent D.J."/>
            <person name="Mead D."/>
            <person name="Buti M."/>
            <person name="Cavallini A."/>
            <person name="Hytonen T."/>
            <person name="Andres J."/>
            <person name="Pham M."/>
            <person name="Weisz D."/>
            <person name="Mascagni F."/>
            <person name="Usai G."/>
            <person name="Natali L."/>
            <person name="Bassil N."/>
            <person name="Fernandez G.E."/>
            <person name="Lomsadze A."/>
            <person name="Armour M."/>
            <person name="Olukolu B."/>
            <person name="Poorten T."/>
            <person name="Britton C."/>
            <person name="Davik J."/>
            <person name="Ashrafi H."/>
            <person name="Aiden E.L."/>
            <person name="Borodovsky M."/>
            <person name="Worthington M."/>
        </authorList>
    </citation>
    <scope>NUCLEOTIDE SEQUENCE [LARGE SCALE GENOMIC DNA]</scope>
    <source>
        <strain evidence="1">PI 553951</strain>
    </source>
</reference>
<evidence type="ECO:0000313" key="1">
    <source>
        <dbReference type="EMBL" id="KAK9927681.1"/>
    </source>
</evidence>
<dbReference type="AlphaFoldDB" id="A0AAW1WUC4"/>
<accession>A0AAW1WUC4</accession>
<name>A0AAW1WUC4_RUBAR</name>
<organism evidence="1 2">
    <name type="scientific">Rubus argutus</name>
    <name type="common">Southern blackberry</name>
    <dbReference type="NCBI Taxonomy" id="59490"/>
    <lineage>
        <taxon>Eukaryota</taxon>
        <taxon>Viridiplantae</taxon>
        <taxon>Streptophyta</taxon>
        <taxon>Embryophyta</taxon>
        <taxon>Tracheophyta</taxon>
        <taxon>Spermatophyta</taxon>
        <taxon>Magnoliopsida</taxon>
        <taxon>eudicotyledons</taxon>
        <taxon>Gunneridae</taxon>
        <taxon>Pentapetalae</taxon>
        <taxon>rosids</taxon>
        <taxon>fabids</taxon>
        <taxon>Rosales</taxon>
        <taxon>Rosaceae</taxon>
        <taxon>Rosoideae</taxon>
        <taxon>Rosoideae incertae sedis</taxon>
        <taxon>Rubus</taxon>
    </lineage>
</organism>
<dbReference type="Proteomes" id="UP001457282">
    <property type="component" value="Unassembled WGS sequence"/>
</dbReference>
<dbReference type="PANTHER" id="PTHR36051">
    <property type="entry name" value="DYNAMIN"/>
    <property type="match status" value="1"/>
</dbReference>
<protein>
    <submittedName>
        <fullName evidence="1">Uncharacterized protein</fullName>
    </submittedName>
</protein>